<evidence type="ECO:0000259" key="1">
    <source>
        <dbReference type="PROSITE" id="PS51459"/>
    </source>
</evidence>
<proteinExistence type="predicted"/>
<dbReference type="EMBL" id="AWXZ01000040">
    <property type="protein sequence ID" value="ESR22570.1"/>
    <property type="molecule type" value="Genomic_DNA"/>
</dbReference>
<dbReference type="SUPFAM" id="SSF140931">
    <property type="entry name" value="Fic-like"/>
    <property type="match status" value="1"/>
</dbReference>
<comment type="caution">
    <text evidence="2">The sequence shown here is derived from an EMBL/GenBank/DDBJ whole genome shotgun (WGS) entry which is preliminary data.</text>
</comment>
<evidence type="ECO:0000313" key="3">
    <source>
        <dbReference type="Proteomes" id="UP000017819"/>
    </source>
</evidence>
<name>V4RH02_9HYPH</name>
<dbReference type="InterPro" id="IPR036597">
    <property type="entry name" value="Fido-like_dom_sf"/>
</dbReference>
<dbReference type="eggNOG" id="COG3654">
    <property type="taxonomic scope" value="Bacteria"/>
</dbReference>
<dbReference type="AlphaFoldDB" id="V4RH02"/>
<dbReference type="NCBIfam" id="TIGR01550">
    <property type="entry name" value="DOC_P1"/>
    <property type="match status" value="1"/>
</dbReference>
<organism evidence="2 3">
    <name type="scientific">Lutibaculum baratangense AMV1</name>
    <dbReference type="NCBI Taxonomy" id="631454"/>
    <lineage>
        <taxon>Bacteria</taxon>
        <taxon>Pseudomonadati</taxon>
        <taxon>Pseudomonadota</taxon>
        <taxon>Alphaproteobacteria</taxon>
        <taxon>Hyphomicrobiales</taxon>
        <taxon>Tepidamorphaceae</taxon>
        <taxon>Lutibaculum</taxon>
    </lineage>
</organism>
<dbReference type="STRING" id="631454.N177_3706"/>
<accession>V4RH02</accession>
<dbReference type="GO" id="GO:0016301">
    <property type="term" value="F:kinase activity"/>
    <property type="evidence" value="ECO:0007669"/>
    <property type="project" value="InterPro"/>
</dbReference>
<gene>
    <name evidence="2" type="ORF">N177_3706</name>
</gene>
<dbReference type="PROSITE" id="PS51459">
    <property type="entry name" value="FIDO"/>
    <property type="match status" value="1"/>
</dbReference>
<keyword evidence="3" id="KW-1185">Reference proteome</keyword>
<dbReference type="Proteomes" id="UP000017819">
    <property type="component" value="Unassembled WGS sequence"/>
</dbReference>
<dbReference type="PANTHER" id="PTHR39426">
    <property type="entry name" value="HOMOLOGY TO DEATH-ON-CURING PROTEIN OF PHAGE P1"/>
    <property type="match status" value="1"/>
</dbReference>
<protein>
    <submittedName>
        <fullName evidence="2">Death on curing protein, Doc toxin</fullName>
    </submittedName>
</protein>
<dbReference type="InterPro" id="IPR003812">
    <property type="entry name" value="Fido"/>
</dbReference>
<dbReference type="Pfam" id="PF02661">
    <property type="entry name" value="Fic"/>
    <property type="match status" value="1"/>
</dbReference>
<feature type="domain" description="Fido" evidence="1">
    <location>
        <begin position="1"/>
        <end position="113"/>
    </location>
</feature>
<dbReference type="InterPro" id="IPR053737">
    <property type="entry name" value="Type_II_TA_Toxin"/>
</dbReference>
<reference evidence="2 3" key="1">
    <citation type="journal article" date="2014" name="Genome Announc.">
        <title>Draft Genome Sequence of Lutibaculum baratangense Strain AMV1T, Isolated from a Mud Volcano in Andamans, India.</title>
        <authorList>
            <person name="Singh A."/>
            <person name="Sreenivas A."/>
            <person name="Sathyanarayana Reddy G."/>
            <person name="Pinnaka A.K."/>
            <person name="Shivaji S."/>
        </authorList>
    </citation>
    <scope>NUCLEOTIDE SEQUENCE [LARGE SCALE GENOMIC DNA]</scope>
    <source>
        <strain evidence="2 3">AMV1</strain>
    </source>
</reference>
<dbReference type="PANTHER" id="PTHR39426:SF1">
    <property type="entry name" value="HOMOLOGY TO DEATH-ON-CURING PROTEIN OF PHAGE P1"/>
    <property type="match status" value="1"/>
</dbReference>
<sequence>MELNLAIVSATGETHLVRDAGLLESAVMRPRQHWAYGQTDLFTLAAALLQGICQSHAFEQGNKRTAFAAMDEFLARNGWHLEPSFDSEALGLDIEAFIVEHRAPQDIRDWVRRLCLT</sequence>
<dbReference type="Gene3D" id="1.20.120.1870">
    <property type="entry name" value="Fic/DOC protein, Fido domain"/>
    <property type="match status" value="1"/>
</dbReference>
<dbReference type="InterPro" id="IPR006440">
    <property type="entry name" value="Doc"/>
</dbReference>
<evidence type="ECO:0000313" key="2">
    <source>
        <dbReference type="EMBL" id="ESR22570.1"/>
    </source>
</evidence>